<sequence length="115" mass="11992">MTSNKRADRPGQWLTVAGGGILILAAALLVPGIDALNRATYGGGGNSAEALTLLGLGAVALLAGAAVLIVGRRRSAAGMRRPRTYADRHDHHTLPAEDRPTNPNDTLLRGYQEGI</sequence>
<name>A0A4R5U3H1_9MICC</name>
<protein>
    <submittedName>
        <fullName evidence="3">Uncharacterized protein</fullName>
    </submittedName>
</protein>
<keyword evidence="2" id="KW-0472">Membrane</keyword>
<feature type="transmembrane region" description="Helical" evidence="2">
    <location>
        <begin position="50"/>
        <end position="71"/>
    </location>
</feature>
<dbReference type="RefSeq" id="WP_133402520.1">
    <property type="nucleotide sequence ID" value="NZ_SMTK01000001.1"/>
</dbReference>
<keyword evidence="4" id="KW-1185">Reference proteome</keyword>
<feature type="region of interest" description="Disordered" evidence="1">
    <location>
        <begin position="79"/>
        <end position="105"/>
    </location>
</feature>
<evidence type="ECO:0000313" key="4">
    <source>
        <dbReference type="Proteomes" id="UP000295411"/>
    </source>
</evidence>
<comment type="caution">
    <text evidence="3">The sequence shown here is derived from an EMBL/GenBank/DDBJ whole genome shotgun (WGS) entry which is preliminary data.</text>
</comment>
<gene>
    <name evidence="3" type="ORF">E2F48_03175</name>
</gene>
<feature type="compositionally biased region" description="Basic and acidic residues" evidence="1">
    <location>
        <begin position="84"/>
        <end position="100"/>
    </location>
</feature>
<evidence type="ECO:0000256" key="2">
    <source>
        <dbReference type="SAM" id="Phobius"/>
    </source>
</evidence>
<keyword evidence="2" id="KW-1133">Transmembrane helix</keyword>
<evidence type="ECO:0000313" key="3">
    <source>
        <dbReference type="EMBL" id="TDK28112.1"/>
    </source>
</evidence>
<evidence type="ECO:0000256" key="1">
    <source>
        <dbReference type="SAM" id="MobiDB-lite"/>
    </source>
</evidence>
<reference evidence="3 4" key="1">
    <citation type="submission" date="2019-03" db="EMBL/GenBank/DDBJ databases">
        <title>Arthrobacter sp. nov., an bacterium isolated from biocrust in Mu Us Desert.</title>
        <authorList>
            <person name="Lixiong L."/>
        </authorList>
    </citation>
    <scope>NUCLEOTIDE SEQUENCE [LARGE SCALE GENOMIC DNA]</scope>
    <source>
        <strain evidence="3 4">SLN-3</strain>
    </source>
</reference>
<keyword evidence="2" id="KW-0812">Transmembrane</keyword>
<dbReference type="OrthoDB" id="9906518at2"/>
<feature type="transmembrane region" description="Helical" evidence="2">
    <location>
        <begin position="12"/>
        <end position="30"/>
    </location>
</feature>
<accession>A0A4R5U3H1</accession>
<dbReference type="AlphaFoldDB" id="A0A4R5U3H1"/>
<proteinExistence type="predicted"/>
<dbReference type="Proteomes" id="UP000295411">
    <property type="component" value="Unassembled WGS sequence"/>
</dbReference>
<dbReference type="EMBL" id="SMTK01000001">
    <property type="protein sequence ID" value="TDK28112.1"/>
    <property type="molecule type" value="Genomic_DNA"/>
</dbReference>
<organism evidence="3 4">
    <name type="scientific">Arthrobacter crusticola</name>
    <dbReference type="NCBI Taxonomy" id="2547960"/>
    <lineage>
        <taxon>Bacteria</taxon>
        <taxon>Bacillati</taxon>
        <taxon>Actinomycetota</taxon>
        <taxon>Actinomycetes</taxon>
        <taxon>Micrococcales</taxon>
        <taxon>Micrococcaceae</taxon>
        <taxon>Arthrobacter</taxon>
    </lineage>
</organism>